<dbReference type="InterPro" id="IPR027417">
    <property type="entry name" value="P-loop_NTPase"/>
</dbReference>
<evidence type="ECO:0000256" key="4">
    <source>
        <dbReference type="ARBA" id="ARBA00022741"/>
    </source>
</evidence>
<comment type="similarity">
    <text evidence="2">Belongs to the PhoH family.</text>
</comment>
<dbReference type="AlphaFoldDB" id="A0A3B0SPD1"/>
<dbReference type="EMBL" id="UOEJ01000270">
    <property type="protein sequence ID" value="VAW07328.1"/>
    <property type="molecule type" value="Genomic_DNA"/>
</dbReference>
<evidence type="ECO:0000256" key="3">
    <source>
        <dbReference type="ARBA" id="ARBA00022490"/>
    </source>
</evidence>
<feature type="domain" description="PhoH-like protein" evidence="7">
    <location>
        <begin position="118"/>
        <end position="321"/>
    </location>
</feature>
<dbReference type="PANTHER" id="PTHR30473:SF1">
    <property type="entry name" value="PHOH-LIKE PROTEIN"/>
    <property type="match status" value="1"/>
</dbReference>
<dbReference type="GO" id="GO:0003723">
    <property type="term" value="F:RNA binding"/>
    <property type="evidence" value="ECO:0007669"/>
    <property type="project" value="InterPro"/>
</dbReference>
<dbReference type="SUPFAM" id="SSF54791">
    <property type="entry name" value="Eukaryotic type KH-domain (KH-domain type I)"/>
    <property type="match status" value="1"/>
</dbReference>
<organism evidence="8">
    <name type="scientific">hydrothermal vent metagenome</name>
    <dbReference type="NCBI Taxonomy" id="652676"/>
    <lineage>
        <taxon>unclassified sequences</taxon>
        <taxon>metagenomes</taxon>
        <taxon>ecological metagenomes</taxon>
    </lineage>
</organism>
<dbReference type="PANTHER" id="PTHR30473">
    <property type="entry name" value="PROTEIN PHOH"/>
    <property type="match status" value="1"/>
</dbReference>
<evidence type="ECO:0000256" key="1">
    <source>
        <dbReference type="ARBA" id="ARBA00004496"/>
    </source>
</evidence>
<dbReference type="InterPro" id="IPR003714">
    <property type="entry name" value="PhoH"/>
</dbReference>
<keyword evidence="3" id="KW-0963">Cytoplasm</keyword>
<reference evidence="8" key="1">
    <citation type="submission" date="2018-06" db="EMBL/GenBank/DDBJ databases">
        <authorList>
            <person name="Zhirakovskaya E."/>
        </authorList>
    </citation>
    <scope>NUCLEOTIDE SEQUENCE</scope>
</reference>
<dbReference type="InterPro" id="IPR036612">
    <property type="entry name" value="KH_dom_type_1_sf"/>
</dbReference>
<sequence>MTKSETITLEFEDNSHLPALYGEHNANLARIEQKTGVSFSPRGNILVLEGTRKACDNARQIIINLHDNLDQGMEVTMGDVDGAIRMVDFFDITAKEKIIERKDISNRENSIRTRNAIITPRSVNQARYVQALRESNMTFGLGPAGTGKTFLAVAMAVSHLLEGRVEKIVLTRPAVEAGEKLGFLPGDMREKVDPYLRPLYDALGKMISMEQTEKRLEQGDIEVAPLAFMRGRTLSNAFVILDEAQNTSPMQMKMFLTRFGENCRMVVCGDPSQVDLPNGTPSGLHHALNILKNIDDISFIRFNADDVVRHPLVARIVRAYDNVQSTHIESAHIESTQAKK</sequence>
<keyword evidence="4" id="KW-0547">Nucleotide-binding</keyword>
<dbReference type="InterPro" id="IPR051451">
    <property type="entry name" value="PhoH2-like"/>
</dbReference>
<dbReference type="GO" id="GO:0005524">
    <property type="term" value="F:ATP binding"/>
    <property type="evidence" value="ECO:0007669"/>
    <property type="project" value="UniProtKB-KW"/>
</dbReference>
<gene>
    <name evidence="8" type="ORF">MNBD_ALPHA01-2106</name>
</gene>
<proteinExistence type="inferred from homology"/>
<dbReference type="FunFam" id="3.40.50.300:FF:000013">
    <property type="entry name" value="PhoH family ATPase"/>
    <property type="match status" value="1"/>
</dbReference>
<accession>A0A3B0SPD1</accession>
<name>A0A3B0SPD1_9ZZZZ</name>
<keyword evidence="5" id="KW-0067">ATP-binding</keyword>
<evidence type="ECO:0000259" key="7">
    <source>
        <dbReference type="Pfam" id="PF02562"/>
    </source>
</evidence>
<evidence type="ECO:0000256" key="6">
    <source>
        <dbReference type="ARBA" id="ARBA00039970"/>
    </source>
</evidence>
<dbReference type="Pfam" id="PF02562">
    <property type="entry name" value="PhoH"/>
    <property type="match status" value="1"/>
</dbReference>
<protein>
    <recommendedName>
        <fullName evidence="6">PhoH-like protein</fullName>
    </recommendedName>
</protein>
<dbReference type="SUPFAM" id="SSF52540">
    <property type="entry name" value="P-loop containing nucleoside triphosphate hydrolases"/>
    <property type="match status" value="1"/>
</dbReference>
<dbReference type="Gene3D" id="3.40.50.300">
    <property type="entry name" value="P-loop containing nucleotide triphosphate hydrolases"/>
    <property type="match status" value="1"/>
</dbReference>
<evidence type="ECO:0000256" key="5">
    <source>
        <dbReference type="ARBA" id="ARBA00022840"/>
    </source>
</evidence>
<dbReference type="GO" id="GO:0005829">
    <property type="term" value="C:cytosol"/>
    <property type="evidence" value="ECO:0007669"/>
    <property type="project" value="TreeGrafter"/>
</dbReference>
<comment type="subcellular location">
    <subcellularLocation>
        <location evidence="1">Cytoplasm</location>
    </subcellularLocation>
</comment>
<evidence type="ECO:0000313" key="8">
    <source>
        <dbReference type="EMBL" id="VAW07328.1"/>
    </source>
</evidence>
<evidence type="ECO:0000256" key="2">
    <source>
        <dbReference type="ARBA" id="ARBA00010393"/>
    </source>
</evidence>